<keyword evidence="6 7" id="KW-0472">Membrane</keyword>
<keyword evidence="5 7" id="KW-1133">Transmembrane helix</keyword>
<gene>
    <name evidence="9" type="primary">dppB_2</name>
    <name evidence="9" type="ORF">CAFE_38730</name>
</gene>
<feature type="transmembrane region" description="Helical" evidence="7">
    <location>
        <begin position="132"/>
        <end position="152"/>
    </location>
</feature>
<dbReference type="Gene3D" id="1.10.3720.10">
    <property type="entry name" value="MetI-like"/>
    <property type="match status" value="1"/>
</dbReference>
<dbReference type="PANTHER" id="PTHR43163:SF6">
    <property type="entry name" value="DIPEPTIDE TRANSPORT SYSTEM PERMEASE PROTEIN DPPB-RELATED"/>
    <property type="match status" value="1"/>
</dbReference>
<dbReference type="GO" id="GO:0005886">
    <property type="term" value="C:plasma membrane"/>
    <property type="evidence" value="ECO:0007669"/>
    <property type="project" value="UniProtKB-SubCell"/>
</dbReference>
<comment type="subcellular location">
    <subcellularLocation>
        <location evidence="1 7">Cell membrane</location>
        <topology evidence="1 7">Multi-pass membrane protein</topology>
    </subcellularLocation>
</comment>
<dbReference type="Pfam" id="PF19300">
    <property type="entry name" value="BPD_transp_1_N"/>
    <property type="match status" value="1"/>
</dbReference>
<evidence type="ECO:0000256" key="4">
    <source>
        <dbReference type="ARBA" id="ARBA00022692"/>
    </source>
</evidence>
<sequence length="321" mass="35234">MKTYVTRRLLILIPILIGVSIIVFLLIASIPGDAIDAKFGASRLPAEKIAEMKALLGLNQPVGVRYLNWLKNALHGNLGISTQYNLPVATVIHDFIWNSFLLAIVSFVLELLIAIPVGVLSATKIHSFFDNLFTVLAFAGISLPSFFLALLLQKGFAVDWKMLPMDGMHTVGVTLAGGAYLMDILSHMILPVICLTTISVGGAMRFVRTSMLDVINQDYIRTARSKGLPERIVIYRHALKNAAIPIITYIGNSLPGLFSGALITETVFAWPGIGKIFLESIAKRDYLFMMGYVMLVALLTMLGNLLADILYSVADPRIRLK</sequence>
<accession>A0A6N8I572</accession>
<reference evidence="9 10" key="1">
    <citation type="submission" date="2019-09" db="EMBL/GenBank/DDBJ databases">
        <title>Genome sequence of Clostridium sp. EA1.</title>
        <authorList>
            <person name="Poehlein A."/>
            <person name="Bengelsdorf F.R."/>
            <person name="Daniel R."/>
        </authorList>
    </citation>
    <scope>NUCLEOTIDE SEQUENCE [LARGE SCALE GENOMIC DNA]</scope>
    <source>
        <strain evidence="9 10">EA1</strain>
    </source>
</reference>
<keyword evidence="10" id="KW-1185">Reference proteome</keyword>
<keyword evidence="3" id="KW-1003">Cell membrane</keyword>
<evidence type="ECO:0000256" key="6">
    <source>
        <dbReference type="ARBA" id="ARBA00023136"/>
    </source>
</evidence>
<comment type="similarity">
    <text evidence="7">Belongs to the binding-protein-dependent transport system permease family.</text>
</comment>
<dbReference type="InterPro" id="IPR035906">
    <property type="entry name" value="MetI-like_sf"/>
</dbReference>
<keyword evidence="4 7" id="KW-0812">Transmembrane</keyword>
<comment type="caution">
    <text evidence="9">The sequence shown here is derived from an EMBL/GenBank/DDBJ whole genome shotgun (WGS) entry which is preliminary data.</text>
</comment>
<evidence type="ECO:0000259" key="8">
    <source>
        <dbReference type="PROSITE" id="PS50928"/>
    </source>
</evidence>
<proteinExistence type="inferred from homology"/>
<dbReference type="GO" id="GO:0055085">
    <property type="term" value="P:transmembrane transport"/>
    <property type="evidence" value="ECO:0007669"/>
    <property type="project" value="InterPro"/>
</dbReference>
<protein>
    <submittedName>
        <fullName evidence="9">Dipeptide transport system permease protein DppB</fullName>
    </submittedName>
</protein>
<evidence type="ECO:0000313" key="9">
    <source>
        <dbReference type="EMBL" id="MVB13118.1"/>
    </source>
</evidence>
<keyword evidence="2 7" id="KW-0813">Transport</keyword>
<evidence type="ECO:0000256" key="1">
    <source>
        <dbReference type="ARBA" id="ARBA00004651"/>
    </source>
</evidence>
<evidence type="ECO:0000256" key="2">
    <source>
        <dbReference type="ARBA" id="ARBA00022448"/>
    </source>
</evidence>
<dbReference type="PROSITE" id="PS50928">
    <property type="entry name" value="ABC_TM1"/>
    <property type="match status" value="1"/>
</dbReference>
<dbReference type="InterPro" id="IPR045621">
    <property type="entry name" value="BPD_transp_1_N"/>
</dbReference>
<organism evidence="9 10">
    <name type="scientific">Caproicibacter fermentans</name>
    <dbReference type="NCBI Taxonomy" id="2576756"/>
    <lineage>
        <taxon>Bacteria</taxon>
        <taxon>Bacillati</taxon>
        <taxon>Bacillota</taxon>
        <taxon>Clostridia</taxon>
        <taxon>Eubacteriales</taxon>
        <taxon>Acutalibacteraceae</taxon>
        <taxon>Caproicibacter</taxon>
    </lineage>
</organism>
<dbReference type="InterPro" id="IPR000515">
    <property type="entry name" value="MetI-like"/>
</dbReference>
<feature type="transmembrane region" description="Helical" evidence="7">
    <location>
        <begin position="246"/>
        <end position="270"/>
    </location>
</feature>
<evidence type="ECO:0000256" key="5">
    <source>
        <dbReference type="ARBA" id="ARBA00022989"/>
    </source>
</evidence>
<feature type="transmembrane region" description="Helical" evidence="7">
    <location>
        <begin position="95"/>
        <end position="120"/>
    </location>
</feature>
<evidence type="ECO:0000313" key="10">
    <source>
        <dbReference type="Proteomes" id="UP000469440"/>
    </source>
</evidence>
<evidence type="ECO:0000256" key="3">
    <source>
        <dbReference type="ARBA" id="ARBA00022475"/>
    </source>
</evidence>
<feature type="transmembrane region" description="Helical" evidence="7">
    <location>
        <begin position="290"/>
        <end position="311"/>
    </location>
</feature>
<dbReference type="SUPFAM" id="SSF161098">
    <property type="entry name" value="MetI-like"/>
    <property type="match status" value="1"/>
</dbReference>
<dbReference type="AlphaFoldDB" id="A0A6N8I572"/>
<dbReference type="CDD" id="cd06261">
    <property type="entry name" value="TM_PBP2"/>
    <property type="match status" value="1"/>
</dbReference>
<feature type="domain" description="ABC transmembrane type-1" evidence="8">
    <location>
        <begin position="96"/>
        <end position="311"/>
    </location>
</feature>
<evidence type="ECO:0000256" key="7">
    <source>
        <dbReference type="RuleBase" id="RU363032"/>
    </source>
</evidence>
<name>A0A6N8I572_9FIRM</name>
<feature type="transmembrane region" description="Helical" evidence="7">
    <location>
        <begin position="9"/>
        <end position="30"/>
    </location>
</feature>
<dbReference type="Pfam" id="PF00528">
    <property type="entry name" value="BPD_transp_1"/>
    <property type="match status" value="1"/>
</dbReference>
<dbReference type="Proteomes" id="UP000469440">
    <property type="component" value="Unassembled WGS sequence"/>
</dbReference>
<dbReference type="RefSeq" id="WP_066647153.1">
    <property type="nucleotide sequence ID" value="NZ_VWXL01000110.1"/>
</dbReference>
<feature type="transmembrane region" description="Helical" evidence="7">
    <location>
        <begin position="184"/>
        <end position="207"/>
    </location>
</feature>
<dbReference type="PANTHER" id="PTHR43163">
    <property type="entry name" value="DIPEPTIDE TRANSPORT SYSTEM PERMEASE PROTEIN DPPB-RELATED"/>
    <property type="match status" value="1"/>
</dbReference>
<dbReference type="OrthoDB" id="9769919at2"/>
<dbReference type="EMBL" id="VWXL01000110">
    <property type="protein sequence ID" value="MVB13118.1"/>
    <property type="molecule type" value="Genomic_DNA"/>
</dbReference>